<evidence type="ECO:0000259" key="1">
    <source>
        <dbReference type="Pfam" id="PF14737"/>
    </source>
</evidence>
<dbReference type="RefSeq" id="XP_016246553.1">
    <property type="nucleotide sequence ID" value="XM_016396697.1"/>
</dbReference>
<dbReference type="Proteomes" id="UP000054466">
    <property type="component" value="Unassembled WGS sequence"/>
</dbReference>
<organism evidence="2 3">
    <name type="scientific">Cladophialophora immunda</name>
    <dbReference type="NCBI Taxonomy" id="569365"/>
    <lineage>
        <taxon>Eukaryota</taxon>
        <taxon>Fungi</taxon>
        <taxon>Dikarya</taxon>
        <taxon>Ascomycota</taxon>
        <taxon>Pezizomycotina</taxon>
        <taxon>Eurotiomycetes</taxon>
        <taxon>Chaetothyriomycetidae</taxon>
        <taxon>Chaetothyriales</taxon>
        <taxon>Herpotrichiellaceae</taxon>
        <taxon>Cladophialophora</taxon>
    </lineage>
</organism>
<dbReference type="OrthoDB" id="432970at2759"/>
<reference evidence="2 3" key="1">
    <citation type="submission" date="2015-01" db="EMBL/GenBank/DDBJ databases">
        <title>The Genome Sequence of Cladophialophora immunda CBS83496.</title>
        <authorList>
            <consortium name="The Broad Institute Genomics Platform"/>
            <person name="Cuomo C."/>
            <person name="de Hoog S."/>
            <person name="Gorbushina A."/>
            <person name="Stielow B."/>
            <person name="Teixiera M."/>
            <person name="Abouelleil A."/>
            <person name="Chapman S.B."/>
            <person name="Priest M."/>
            <person name="Young S.K."/>
            <person name="Wortman J."/>
            <person name="Nusbaum C."/>
            <person name="Birren B."/>
        </authorList>
    </citation>
    <scope>NUCLEOTIDE SEQUENCE [LARGE SCALE GENOMIC DNA]</scope>
    <source>
        <strain evidence="2 3">CBS 83496</strain>
    </source>
</reference>
<gene>
    <name evidence="2" type="ORF">PV07_09437</name>
</gene>
<name>A0A0D2AML7_9EURO</name>
<accession>A0A0D2AML7</accession>
<dbReference type="AlphaFoldDB" id="A0A0D2AML7"/>
<dbReference type="Pfam" id="PF14737">
    <property type="entry name" value="DUF4470"/>
    <property type="match status" value="1"/>
</dbReference>
<protein>
    <recommendedName>
        <fullName evidence="1">DUF4470 domain-containing protein</fullName>
    </recommendedName>
</protein>
<sequence length="149" mass="17655">MFTIHTDGRVHTFRYVSARFADKQDRTLDFTFCDVDKAIIARNILLLSLIIDDIDGTRNSLHWNIYYHFRIDENSLHLLQNQARKLYALAVSLGTWHESKYGRLIKLCDHGSLEKVREMWKFYGFERKGNEISRFKEHLDACIRKSKST</sequence>
<dbReference type="EMBL" id="KN847044">
    <property type="protein sequence ID" value="KIW26337.1"/>
    <property type="molecule type" value="Genomic_DNA"/>
</dbReference>
<dbReference type="STRING" id="569365.A0A0D2AML7"/>
<dbReference type="GeneID" id="27348631"/>
<evidence type="ECO:0000313" key="3">
    <source>
        <dbReference type="Proteomes" id="UP000054466"/>
    </source>
</evidence>
<dbReference type="HOGENOM" id="CLU_1749446_0_0_1"/>
<feature type="domain" description="DUF4470" evidence="1">
    <location>
        <begin position="11"/>
        <end position="71"/>
    </location>
</feature>
<proteinExistence type="predicted"/>
<dbReference type="InterPro" id="IPR027974">
    <property type="entry name" value="DUF4470"/>
</dbReference>
<dbReference type="VEuPathDB" id="FungiDB:PV07_09437"/>
<evidence type="ECO:0000313" key="2">
    <source>
        <dbReference type="EMBL" id="KIW26337.1"/>
    </source>
</evidence>
<keyword evidence="3" id="KW-1185">Reference proteome</keyword>